<comment type="caution">
    <text evidence="2">The sequence shown here is derived from an EMBL/GenBank/DDBJ whole genome shotgun (WGS) entry which is preliminary data.</text>
</comment>
<dbReference type="EMBL" id="LXQD01000052">
    <property type="protein sequence ID" value="RCJ40577.1"/>
    <property type="molecule type" value="Genomic_DNA"/>
</dbReference>
<dbReference type="InterPro" id="IPR011990">
    <property type="entry name" value="TPR-like_helical_dom_sf"/>
</dbReference>
<evidence type="ECO:0000313" key="2">
    <source>
        <dbReference type="EMBL" id="RCJ40577.1"/>
    </source>
</evidence>
<gene>
    <name evidence="2" type="ORF">A6770_37890</name>
</gene>
<keyword evidence="3" id="KW-1185">Reference proteome</keyword>
<name>A0A367RVD6_9NOSO</name>
<feature type="domain" description="CHAT" evidence="1">
    <location>
        <begin position="550"/>
        <end position="824"/>
    </location>
</feature>
<dbReference type="Gene3D" id="1.25.40.10">
    <property type="entry name" value="Tetratricopeptide repeat domain"/>
    <property type="match status" value="1"/>
</dbReference>
<dbReference type="InterPro" id="IPR024983">
    <property type="entry name" value="CHAT_dom"/>
</dbReference>
<dbReference type="Proteomes" id="UP000252107">
    <property type="component" value="Unassembled WGS sequence"/>
</dbReference>
<dbReference type="AlphaFoldDB" id="A0A367RVD6"/>
<sequence>MIKKRWLKYLLLGVLTTAIVWNSPFVLLAGTVRDKPKQQQAQLLLKTGREQLNQDRPAEALKTWQEATKLYRQLNNQEGITESLVYQNFALQKLGLHFQACKKLIGTLKLDELLCEVTMLPASQTEIEKITKTVQQILLTPAKLLALQSLGEVLRLNYKLNESEAILQQISFSTNILPEQANNITLSLGNTQKDIYERAKYQYTWIDEPLILDELVNFIPQKAQSALAQYQFLITHPHTPINIKLQAQINLLDLLLSFEEWLKEQPNLPDIKTNISQQIQPLINEILKESTAFSSLPLEQSIQARLKFALNLRKLPDPQMHPQATNYAQNARQIAKSINSQKLEAISLEVLGELEPEKSLDYLETALSLAQSIHAEDITYSLQEQLGKLYQKQGKIEAARQAYGAAVNTITNIRANLLSSNSDSQFFFYEKVEPVYRNYMQLIAHSTAPDYDLISQIHEQLHIAELEDYLKCGKLNLLPIDEIQNLDESLIIIHVIDLGDSIEVISKSPKQPLHHHSVDSKLIREHINNLVNTLQDNNLAYTSEDIILSYSQAIYKYLIAPIKYLPTSGTIVFTTDASFQSLPMGLLHDGKNYLLERYGITGTLGSRVQQPKLLKQNQLRAFIAGVSKVGPSFFAPNAPKGLKALPEVEVEIANVKQGMSSSKVLLNEEFTSLLLDKELSSNDFSIVHLTTHAQFSSIAERTMIFAWDKPIIVSEFNDLIKEKTQFSPSGIELLVLSACQTAKGNKRSALGMAGVAVQAGARSTIATLWQVDADSSALLMKEFYQKLKDGLTKVEALRQAQLKLLSNPKYQHPSHWAAFVLIGSWL</sequence>
<dbReference type="PANTHER" id="PTHR10098">
    <property type="entry name" value="RAPSYN-RELATED"/>
    <property type="match status" value="1"/>
</dbReference>
<accession>A0A367RVD6</accession>
<evidence type="ECO:0000259" key="1">
    <source>
        <dbReference type="Pfam" id="PF12770"/>
    </source>
</evidence>
<protein>
    <recommendedName>
        <fullName evidence="1">CHAT domain-containing protein</fullName>
    </recommendedName>
</protein>
<reference evidence="2" key="1">
    <citation type="submission" date="2016-04" db="EMBL/GenBank/DDBJ databases">
        <authorList>
            <person name="Tabuchi Yagui T.R."/>
        </authorList>
    </citation>
    <scope>NUCLEOTIDE SEQUENCE [LARGE SCALE GENOMIC DNA]</scope>
    <source>
        <strain evidence="2">NIES-26</strain>
    </source>
</reference>
<proteinExistence type="predicted"/>
<evidence type="ECO:0000313" key="3">
    <source>
        <dbReference type="Proteomes" id="UP000252107"/>
    </source>
</evidence>
<dbReference type="PANTHER" id="PTHR10098:SF112">
    <property type="entry name" value="SLR0380 PROTEIN"/>
    <property type="match status" value="1"/>
</dbReference>
<dbReference type="Pfam" id="PF12770">
    <property type="entry name" value="CHAT"/>
    <property type="match status" value="1"/>
</dbReference>
<organism evidence="2 3">
    <name type="scientific">Nostoc minutum NIES-26</name>
    <dbReference type="NCBI Taxonomy" id="1844469"/>
    <lineage>
        <taxon>Bacteria</taxon>
        <taxon>Bacillati</taxon>
        <taxon>Cyanobacteriota</taxon>
        <taxon>Cyanophyceae</taxon>
        <taxon>Nostocales</taxon>
        <taxon>Nostocaceae</taxon>
        <taxon>Nostoc</taxon>
    </lineage>
</organism>
<dbReference type="SUPFAM" id="SSF48452">
    <property type="entry name" value="TPR-like"/>
    <property type="match status" value="1"/>
</dbReference>